<feature type="transmembrane region" description="Helical" evidence="1">
    <location>
        <begin position="30"/>
        <end position="55"/>
    </location>
</feature>
<dbReference type="KEGG" id="gpi:GPICK_13470"/>
<protein>
    <submittedName>
        <fullName evidence="3">Uncharacterized protein</fullName>
    </submittedName>
</protein>
<evidence type="ECO:0000313" key="4">
    <source>
        <dbReference type="Proteomes" id="UP000057609"/>
    </source>
</evidence>
<dbReference type="EMBL" id="CP009788">
    <property type="protein sequence ID" value="AJE04225.1"/>
    <property type="molecule type" value="Genomic_DNA"/>
</dbReference>
<keyword evidence="1" id="KW-0472">Membrane</keyword>
<feature type="signal peptide" evidence="2">
    <location>
        <begin position="1"/>
        <end position="20"/>
    </location>
</feature>
<evidence type="ECO:0000313" key="3">
    <source>
        <dbReference type="EMBL" id="AJE04225.1"/>
    </source>
</evidence>
<accession>A0A0B5BI87</accession>
<keyword evidence="1" id="KW-0812">Transmembrane</keyword>
<sequence length="77" mass="8084">MKTATRTITLILATAAPALAASGAESEGNGFLVTLFLAFGALILVFQLVPGLLLFASMLKGIFSRPAAEERETNRTT</sequence>
<proteinExistence type="predicted"/>
<dbReference type="RefSeq" id="WP_039744030.1">
    <property type="nucleotide sequence ID" value="NZ_CP009788.1"/>
</dbReference>
<evidence type="ECO:0000256" key="2">
    <source>
        <dbReference type="SAM" id="SignalP"/>
    </source>
</evidence>
<reference evidence="3 4" key="1">
    <citation type="journal article" date="2015" name="Genome Announc.">
        <title>Complete Genome of Geobacter pickeringii G13T, a Metal-Reducing Isolate from Sedimentary Kaolin Deposits.</title>
        <authorList>
            <person name="Badalamenti J.P."/>
            <person name="Bond D.R."/>
        </authorList>
    </citation>
    <scope>NUCLEOTIDE SEQUENCE [LARGE SCALE GENOMIC DNA]</scope>
    <source>
        <strain evidence="3 4">G13</strain>
    </source>
</reference>
<dbReference type="STRING" id="345632.GPICK_13470"/>
<evidence type="ECO:0000256" key="1">
    <source>
        <dbReference type="SAM" id="Phobius"/>
    </source>
</evidence>
<dbReference type="OrthoDB" id="5398712at2"/>
<keyword evidence="2" id="KW-0732">Signal</keyword>
<dbReference type="HOGENOM" id="CLU_189842_0_0_7"/>
<name>A0A0B5BI87_9BACT</name>
<keyword evidence="4" id="KW-1185">Reference proteome</keyword>
<organism evidence="3 4">
    <name type="scientific">Geobacter pickeringii</name>
    <dbReference type="NCBI Taxonomy" id="345632"/>
    <lineage>
        <taxon>Bacteria</taxon>
        <taxon>Pseudomonadati</taxon>
        <taxon>Thermodesulfobacteriota</taxon>
        <taxon>Desulfuromonadia</taxon>
        <taxon>Geobacterales</taxon>
        <taxon>Geobacteraceae</taxon>
        <taxon>Geobacter</taxon>
    </lineage>
</organism>
<feature type="chain" id="PRO_5002112721" evidence="2">
    <location>
        <begin position="21"/>
        <end position="77"/>
    </location>
</feature>
<dbReference type="AlphaFoldDB" id="A0A0B5BI87"/>
<keyword evidence="1" id="KW-1133">Transmembrane helix</keyword>
<gene>
    <name evidence="3" type="ORF">GPICK_13470</name>
</gene>
<dbReference type="Proteomes" id="UP000057609">
    <property type="component" value="Chromosome"/>
</dbReference>